<keyword evidence="6 7" id="KW-1208">Phospholipid metabolism</keyword>
<dbReference type="EC" id="2.7.8.5" evidence="7"/>
<name>A0A0L0FX36_9EUKA</name>
<organism evidence="8 9">
    <name type="scientific">Sphaeroforma arctica JP610</name>
    <dbReference type="NCBI Taxonomy" id="667725"/>
    <lineage>
        <taxon>Eukaryota</taxon>
        <taxon>Ichthyosporea</taxon>
        <taxon>Ichthyophonida</taxon>
        <taxon>Sphaeroforma</taxon>
    </lineage>
</organism>
<comment type="pathway">
    <text evidence="7">Phospholipid metabolism; phosphatidylglycerol biosynthesis; phosphatidylglycerol from CDP-diacylglycerol: step 1/2.</text>
</comment>
<keyword evidence="7" id="KW-0496">Mitochondrion</keyword>
<keyword evidence="7" id="KW-0067">ATP-binding</keyword>
<evidence type="ECO:0000256" key="3">
    <source>
        <dbReference type="ARBA" id="ARBA00022737"/>
    </source>
</evidence>
<dbReference type="Proteomes" id="UP000054560">
    <property type="component" value="Unassembled WGS sequence"/>
</dbReference>
<evidence type="ECO:0000256" key="4">
    <source>
        <dbReference type="ARBA" id="ARBA00023098"/>
    </source>
</evidence>
<dbReference type="GeneID" id="25906986"/>
<evidence type="ECO:0000256" key="2">
    <source>
        <dbReference type="ARBA" id="ARBA00022679"/>
    </source>
</evidence>
<accession>A0A0L0FX36</accession>
<dbReference type="UniPathway" id="UPA00084">
    <property type="reaction ID" value="UER00503"/>
</dbReference>
<comment type="catalytic activity">
    <reaction evidence="7">
        <text>a CDP-1,2-diacyl-sn-glycerol + sn-glycerol 3-phosphate = a 1,2-diacyl-sn-glycero-3-phospho-(1'-sn-glycero-3'-phosphate) + CMP + H(+)</text>
        <dbReference type="Rhea" id="RHEA:12593"/>
        <dbReference type="ChEBI" id="CHEBI:15378"/>
        <dbReference type="ChEBI" id="CHEBI:57597"/>
        <dbReference type="ChEBI" id="CHEBI:58332"/>
        <dbReference type="ChEBI" id="CHEBI:60110"/>
        <dbReference type="ChEBI" id="CHEBI:60377"/>
        <dbReference type="EC" id="2.7.8.5"/>
    </reaction>
</comment>
<keyword evidence="1 7" id="KW-0444">Lipid biosynthesis</keyword>
<keyword evidence="9" id="KW-1185">Reference proteome</keyword>
<keyword evidence="4 7" id="KW-0443">Lipid metabolism</keyword>
<dbReference type="RefSeq" id="XP_014155101.1">
    <property type="nucleotide sequence ID" value="XM_014299626.1"/>
</dbReference>
<gene>
    <name evidence="8" type="ORF">SARC_06482</name>
</gene>
<evidence type="ECO:0000313" key="9">
    <source>
        <dbReference type="Proteomes" id="UP000054560"/>
    </source>
</evidence>
<evidence type="ECO:0000256" key="5">
    <source>
        <dbReference type="ARBA" id="ARBA00023209"/>
    </source>
</evidence>
<proteinExistence type="inferred from homology"/>
<dbReference type="Gene3D" id="3.30.870.10">
    <property type="entry name" value="Endonuclease Chain A"/>
    <property type="match status" value="1"/>
</dbReference>
<dbReference type="OrthoDB" id="10250191at2759"/>
<dbReference type="CDD" id="cd09137">
    <property type="entry name" value="PLDc_PGS1_euk_2"/>
    <property type="match status" value="1"/>
</dbReference>
<keyword evidence="3" id="KW-0677">Repeat</keyword>
<dbReference type="GO" id="GO:0008444">
    <property type="term" value="F:CDP-diacylglycerol-glycerol-3-phosphate 3-phosphatidyltransferase activity"/>
    <property type="evidence" value="ECO:0007669"/>
    <property type="project" value="UniProtKB-EC"/>
</dbReference>
<dbReference type="GO" id="GO:0032049">
    <property type="term" value="P:cardiolipin biosynthetic process"/>
    <property type="evidence" value="ECO:0007669"/>
    <property type="project" value="InterPro"/>
</dbReference>
<dbReference type="GO" id="GO:0005739">
    <property type="term" value="C:mitochondrion"/>
    <property type="evidence" value="ECO:0007669"/>
    <property type="project" value="UniProtKB-SubCell"/>
</dbReference>
<comment type="similarity">
    <text evidence="7">Belongs to the CDP-alcohol phosphatidyltransferase class-II family.</text>
</comment>
<dbReference type="PANTHER" id="PTHR12586:SF1">
    <property type="entry name" value="CDP-DIACYLGLYCEROL--GLYCEROL-3-PHOSPHATE 3-PHOSPHATIDYLTRANSFERASE, MITOCHONDRIAL"/>
    <property type="match status" value="1"/>
</dbReference>
<evidence type="ECO:0000256" key="7">
    <source>
        <dbReference type="RuleBase" id="RU365024"/>
    </source>
</evidence>
<sequence length="274" mass="30949">MEVSHRMDHKGALQPSSDTRFAKEVPYEQYVQNAHYSISELLVRNHGSGIPQTTVCKGKSKTHVYPLVQMGIFGVKQDQDTIMNLLASARSESRIQIAAGYLNFPQYIEDAILNSKASFSVLTAAPTANGFFGSKGISGHIPGLYSAIEHGFFNRVSNLAEATSSHARIRLFEYCRSKWTFHGKGLWYYKDGEESPSLTLIGSPNFGRRSQYRDLEAQVAIVTDDETLKAKFREENDLLTKYSTEVDRTTFNKPEHTVPRWVQFVGRYFAKSFL</sequence>
<dbReference type="InterPro" id="IPR016270">
    <property type="entry name" value="PGS1"/>
</dbReference>
<comment type="subcellular location">
    <subcellularLocation>
        <location evidence="7">Mitochondrion</location>
    </subcellularLocation>
</comment>
<dbReference type="PANTHER" id="PTHR12586">
    <property type="entry name" value="CDP-DIACYLGLYCEROL--SERINE O-PHOSPHATIDYLTRANSFERASE"/>
    <property type="match status" value="1"/>
</dbReference>
<keyword evidence="5 7" id="KW-0594">Phospholipid biosynthesis</keyword>
<keyword evidence="7" id="KW-0547">Nucleotide-binding</keyword>
<dbReference type="AlphaFoldDB" id="A0A0L0FX36"/>
<dbReference type="EMBL" id="KQ242059">
    <property type="protein sequence ID" value="KNC81199.1"/>
    <property type="molecule type" value="Genomic_DNA"/>
</dbReference>
<evidence type="ECO:0000256" key="1">
    <source>
        <dbReference type="ARBA" id="ARBA00022516"/>
    </source>
</evidence>
<dbReference type="eggNOG" id="KOG3964">
    <property type="taxonomic scope" value="Eukaryota"/>
</dbReference>
<reference evidence="8 9" key="1">
    <citation type="submission" date="2011-02" db="EMBL/GenBank/DDBJ databases">
        <title>The Genome Sequence of Sphaeroforma arctica JP610.</title>
        <authorList>
            <consortium name="The Broad Institute Genome Sequencing Platform"/>
            <person name="Russ C."/>
            <person name="Cuomo C."/>
            <person name="Young S.K."/>
            <person name="Zeng Q."/>
            <person name="Gargeya S."/>
            <person name="Alvarado L."/>
            <person name="Berlin A."/>
            <person name="Chapman S.B."/>
            <person name="Chen Z."/>
            <person name="Freedman E."/>
            <person name="Gellesch M."/>
            <person name="Goldberg J."/>
            <person name="Griggs A."/>
            <person name="Gujja S."/>
            <person name="Heilman E."/>
            <person name="Heiman D."/>
            <person name="Howarth C."/>
            <person name="Mehta T."/>
            <person name="Neiman D."/>
            <person name="Pearson M."/>
            <person name="Roberts A."/>
            <person name="Saif S."/>
            <person name="Shea T."/>
            <person name="Shenoy N."/>
            <person name="Sisk P."/>
            <person name="Stolte C."/>
            <person name="Sykes S."/>
            <person name="White J."/>
            <person name="Yandava C."/>
            <person name="Burger G."/>
            <person name="Gray M.W."/>
            <person name="Holland P.W.H."/>
            <person name="King N."/>
            <person name="Lang F.B.F."/>
            <person name="Roger A.J."/>
            <person name="Ruiz-Trillo I."/>
            <person name="Haas B."/>
            <person name="Nusbaum C."/>
            <person name="Birren B."/>
        </authorList>
    </citation>
    <scope>NUCLEOTIDE SEQUENCE [LARGE SCALE GENOMIC DNA]</scope>
    <source>
        <strain evidence="8 9">JP610</strain>
    </source>
</reference>
<comment type="function">
    <text evidence="7">Functions in the biosynthesis of the anionic phospholipids phosphatidylglycerol and cardiolipin.</text>
</comment>
<keyword evidence="2 7" id="KW-0808">Transferase</keyword>
<evidence type="ECO:0000313" key="8">
    <source>
        <dbReference type="EMBL" id="KNC81199.1"/>
    </source>
</evidence>
<evidence type="ECO:0000256" key="6">
    <source>
        <dbReference type="ARBA" id="ARBA00023264"/>
    </source>
</evidence>
<dbReference type="STRING" id="667725.A0A0L0FX36"/>
<protein>
    <recommendedName>
        <fullName evidence="7">CDP-diacylglycerol--glycerol-3-phosphate 3-phosphatidyltransferase</fullName>
        <ecNumber evidence="7">2.7.8.5</ecNumber>
    </recommendedName>
</protein>
<dbReference type="GO" id="GO:0005524">
    <property type="term" value="F:ATP binding"/>
    <property type="evidence" value="ECO:0007669"/>
    <property type="project" value="UniProtKB-KW"/>
</dbReference>